<evidence type="ECO:0000313" key="2">
    <source>
        <dbReference type="Proteomes" id="UP001530400"/>
    </source>
</evidence>
<dbReference type="EMBL" id="JALLPJ020000546">
    <property type="protein sequence ID" value="KAL3788915.1"/>
    <property type="molecule type" value="Genomic_DNA"/>
</dbReference>
<reference evidence="1 2" key="1">
    <citation type="submission" date="2024-10" db="EMBL/GenBank/DDBJ databases">
        <title>Updated reference genomes for cyclostephanoid diatoms.</title>
        <authorList>
            <person name="Roberts W.R."/>
            <person name="Alverson A.J."/>
        </authorList>
    </citation>
    <scope>NUCLEOTIDE SEQUENCE [LARGE SCALE GENOMIC DNA]</scope>
    <source>
        <strain evidence="1 2">AJA010-31</strain>
    </source>
</reference>
<accession>A0ABD3PLN1</accession>
<evidence type="ECO:0000313" key="1">
    <source>
        <dbReference type="EMBL" id="KAL3788915.1"/>
    </source>
</evidence>
<gene>
    <name evidence="1" type="ORF">ACHAWO_001546</name>
</gene>
<name>A0ABD3PLN1_9STRA</name>
<keyword evidence="2" id="KW-1185">Reference proteome</keyword>
<proteinExistence type="predicted"/>
<protein>
    <submittedName>
        <fullName evidence="1">Uncharacterized protein</fullName>
    </submittedName>
</protein>
<comment type="caution">
    <text evidence="1">The sequence shown here is derived from an EMBL/GenBank/DDBJ whole genome shotgun (WGS) entry which is preliminary data.</text>
</comment>
<dbReference type="Proteomes" id="UP001530400">
    <property type="component" value="Unassembled WGS sequence"/>
</dbReference>
<organism evidence="1 2">
    <name type="scientific">Cyclotella atomus</name>
    <dbReference type="NCBI Taxonomy" id="382360"/>
    <lineage>
        <taxon>Eukaryota</taxon>
        <taxon>Sar</taxon>
        <taxon>Stramenopiles</taxon>
        <taxon>Ochrophyta</taxon>
        <taxon>Bacillariophyta</taxon>
        <taxon>Coscinodiscophyceae</taxon>
        <taxon>Thalassiosirophycidae</taxon>
        <taxon>Stephanodiscales</taxon>
        <taxon>Stephanodiscaceae</taxon>
        <taxon>Cyclotella</taxon>
    </lineage>
</organism>
<sequence length="98" mass="10806">MPNLYANPSMVSTKISLIAEMLRVIMNSHSIILEGLVVSSSTDPSEQWLLDDRVLFRFSEVDGASCGRDLCNVSSGSMLILRFRLTLLLWTVVSSNGV</sequence>
<dbReference type="AlphaFoldDB" id="A0ABD3PLN1"/>